<gene>
    <name evidence="1" type="ORF">LCGC14_0135000</name>
</gene>
<accession>A0A0F9V6Z1</accession>
<sequence>MTTWTCKGPLAALGLVLLTACEGGQGFGASSGAAKPPLSRAKMAGGVVLVAPDGFCIDQTSLEPRFAVVARCDGLGAPASAGAAPRGLITVSLTPSKSGLLPSAQQIAAETALQNVSNVEKGENHVTFRAQGRIPVGGLSPNQWRGVARMGTQTAGIAVYGPERGDIASASGRGVLSQLITRSMKASAPAQTTVAKRN</sequence>
<comment type="caution">
    <text evidence="1">The sequence shown here is derived from an EMBL/GenBank/DDBJ whole genome shotgun (WGS) entry which is preliminary data.</text>
</comment>
<organism evidence="1">
    <name type="scientific">marine sediment metagenome</name>
    <dbReference type="NCBI Taxonomy" id="412755"/>
    <lineage>
        <taxon>unclassified sequences</taxon>
        <taxon>metagenomes</taxon>
        <taxon>ecological metagenomes</taxon>
    </lineage>
</organism>
<dbReference type="PROSITE" id="PS51257">
    <property type="entry name" value="PROKAR_LIPOPROTEIN"/>
    <property type="match status" value="1"/>
</dbReference>
<proteinExistence type="predicted"/>
<reference evidence="1" key="1">
    <citation type="journal article" date="2015" name="Nature">
        <title>Complex archaea that bridge the gap between prokaryotes and eukaryotes.</title>
        <authorList>
            <person name="Spang A."/>
            <person name="Saw J.H."/>
            <person name="Jorgensen S.L."/>
            <person name="Zaremba-Niedzwiedzka K."/>
            <person name="Martijn J."/>
            <person name="Lind A.E."/>
            <person name="van Eijk R."/>
            <person name="Schleper C."/>
            <person name="Guy L."/>
            <person name="Ettema T.J."/>
        </authorList>
    </citation>
    <scope>NUCLEOTIDE SEQUENCE</scope>
</reference>
<dbReference type="EMBL" id="LAZR01000045">
    <property type="protein sequence ID" value="KKN99754.1"/>
    <property type="molecule type" value="Genomic_DNA"/>
</dbReference>
<name>A0A0F9V6Z1_9ZZZZ</name>
<dbReference type="AlphaFoldDB" id="A0A0F9V6Z1"/>
<protein>
    <submittedName>
        <fullName evidence="1">Uncharacterized protein</fullName>
    </submittedName>
</protein>
<evidence type="ECO:0000313" key="1">
    <source>
        <dbReference type="EMBL" id="KKN99754.1"/>
    </source>
</evidence>